<evidence type="ECO:0000313" key="3">
    <source>
        <dbReference type="Proteomes" id="UP001162640"/>
    </source>
</evidence>
<feature type="chain" id="PRO_5040793431" evidence="1">
    <location>
        <begin position="28"/>
        <end position="70"/>
    </location>
</feature>
<protein>
    <submittedName>
        <fullName evidence="2">Uncharacterized protein</fullName>
    </submittedName>
</protein>
<keyword evidence="1" id="KW-0732">Signal</keyword>
<comment type="caution">
    <text evidence="2">The sequence shown here is derived from an EMBL/GenBank/DDBJ whole genome shotgun (WGS) entry which is preliminary data.</text>
</comment>
<sequence>MKPSPSTSFAFLLLLFLALFHIPSTTSSIIRLQLPSGRVVRVNGETVSSVEVLKIIKVRKAVSREPRELR</sequence>
<dbReference type="Proteomes" id="UP001162640">
    <property type="component" value="Unassembled WGS sequence"/>
</dbReference>
<evidence type="ECO:0000256" key="1">
    <source>
        <dbReference type="SAM" id="SignalP"/>
    </source>
</evidence>
<feature type="signal peptide" evidence="1">
    <location>
        <begin position="1"/>
        <end position="27"/>
    </location>
</feature>
<dbReference type="EMBL" id="BLQM01000023">
    <property type="protein sequence ID" value="GMH51853.1"/>
    <property type="molecule type" value="Genomic_DNA"/>
</dbReference>
<evidence type="ECO:0000313" key="2">
    <source>
        <dbReference type="EMBL" id="GMH51853.1"/>
    </source>
</evidence>
<accession>A0A9W7DV49</accession>
<proteinExistence type="predicted"/>
<dbReference type="AlphaFoldDB" id="A0A9W7DV49"/>
<organism evidence="2 3">
    <name type="scientific">Triparma laevis f. inornata</name>
    <dbReference type="NCBI Taxonomy" id="1714386"/>
    <lineage>
        <taxon>Eukaryota</taxon>
        <taxon>Sar</taxon>
        <taxon>Stramenopiles</taxon>
        <taxon>Ochrophyta</taxon>
        <taxon>Bolidophyceae</taxon>
        <taxon>Parmales</taxon>
        <taxon>Triparmaceae</taxon>
        <taxon>Triparma</taxon>
    </lineage>
</organism>
<gene>
    <name evidence="2" type="ORF">TL16_g01102</name>
</gene>
<reference evidence="3" key="1">
    <citation type="journal article" date="2023" name="Commun. Biol.">
        <title>Genome analysis of Parmales, the sister group of diatoms, reveals the evolutionary specialization of diatoms from phago-mixotrophs to photoautotrophs.</title>
        <authorList>
            <person name="Ban H."/>
            <person name="Sato S."/>
            <person name="Yoshikawa S."/>
            <person name="Yamada K."/>
            <person name="Nakamura Y."/>
            <person name="Ichinomiya M."/>
            <person name="Sato N."/>
            <person name="Blanc-Mathieu R."/>
            <person name="Endo H."/>
            <person name="Kuwata A."/>
            <person name="Ogata H."/>
        </authorList>
    </citation>
    <scope>NUCLEOTIDE SEQUENCE [LARGE SCALE GENOMIC DNA]</scope>
</reference>
<name>A0A9W7DV49_9STRA</name>